<dbReference type="OrthoDB" id="4849806at2759"/>
<gene>
    <name evidence="2" type="ORF">CTA1_9663</name>
</gene>
<dbReference type="Proteomes" id="UP000310108">
    <property type="component" value="Unassembled WGS sequence"/>
</dbReference>
<feature type="compositionally biased region" description="Polar residues" evidence="1">
    <location>
        <begin position="99"/>
        <end position="112"/>
    </location>
</feature>
<dbReference type="AlphaFoldDB" id="A0A4U6XDN6"/>
<comment type="caution">
    <text evidence="2">The sequence shown here is derived from an EMBL/GenBank/DDBJ whole genome shotgun (WGS) entry which is preliminary data.</text>
</comment>
<feature type="compositionally biased region" description="Pro residues" evidence="1">
    <location>
        <begin position="42"/>
        <end position="51"/>
    </location>
</feature>
<keyword evidence="3" id="KW-1185">Reference proteome</keyword>
<accession>A0A4U6XDN6</accession>
<protein>
    <submittedName>
        <fullName evidence="2">Uncharacterized protein</fullName>
    </submittedName>
</protein>
<feature type="region of interest" description="Disordered" evidence="1">
    <location>
        <begin position="1"/>
        <end position="22"/>
    </location>
</feature>
<organism evidence="2 3">
    <name type="scientific">Colletotrichum tanaceti</name>
    <dbReference type="NCBI Taxonomy" id="1306861"/>
    <lineage>
        <taxon>Eukaryota</taxon>
        <taxon>Fungi</taxon>
        <taxon>Dikarya</taxon>
        <taxon>Ascomycota</taxon>
        <taxon>Pezizomycotina</taxon>
        <taxon>Sordariomycetes</taxon>
        <taxon>Hypocreomycetidae</taxon>
        <taxon>Glomerellales</taxon>
        <taxon>Glomerellaceae</taxon>
        <taxon>Colletotrichum</taxon>
        <taxon>Colletotrichum destructivum species complex</taxon>
    </lineage>
</organism>
<feature type="region of interest" description="Disordered" evidence="1">
    <location>
        <begin position="185"/>
        <end position="232"/>
    </location>
</feature>
<dbReference type="EMBL" id="PJEX01000164">
    <property type="protein sequence ID" value="TKW53891.1"/>
    <property type="molecule type" value="Genomic_DNA"/>
</dbReference>
<feature type="region of interest" description="Disordered" evidence="1">
    <location>
        <begin position="75"/>
        <end position="151"/>
    </location>
</feature>
<evidence type="ECO:0000313" key="3">
    <source>
        <dbReference type="Proteomes" id="UP000310108"/>
    </source>
</evidence>
<feature type="region of interest" description="Disordered" evidence="1">
    <location>
        <begin position="36"/>
        <end position="57"/>
    </location>
</feature>
<proteinExistence type="predicted"/>
<sequence>MSDADEAFAPRRGRDAQRRSRRAALLQNDRSLAAYLDDFEPPLSPNSPPPLLVDDGNVEHSASWHFLQFMSNNNSTSSHEVTNDSGHPVADGHHDTGSADHSYNNGKYTSAPATEDGPRNSFKPINGHTSGTGNGSLGSGSSSSSGGGGGGSANANANANAGINTINSYPTNSFKPINGNMANSGTSNGTATKIPKLKPTNGNVGGNGSGNGSASHPFTAYPKPKEAHSFEPLNARGLLASAVRLSRKDH</sequence>
<reference evidence="2 3" key="1">
    <citation type="journal article" date="2019" name="PLoS ONE">
        <title>Comparative genome analysis indicates high evolutionary potential of pathogenicity genes in Colletotrichum tanaceti.</title>
        <authorList>
            <person name="Lelwala R.V."/>
            <person name="Korhonen P.K."/>
            <person name="Young N.D."/>
            <person name="Scott J.B."/>
            <person name="Ades P.A."/>
            <person name="Gasser R.B."/>
            <person name="Taylor P.W.J."/>
        </authorList>
    </citation>
    <scope>NUCLEOTIDE SEQUENCE [LARGE SCALE GENOMIC DNA]</scope>
    <source>
        <strain evidence="2">BRIP57314</strain>
    </source>
</reference>
<feature type="compositionally biased region" description="Basic and acidic residues" evidence="1">
    <location>
        <begin position="8"/>
        <end position="18"/>
    </location>
</feature>
<evidence type="ECO:0000313" key="2">
    <source>
        <dbReference type="EMBL" id="TKW53891.1"/>
    </source>
</evidence>
<feature type="compositionally biased region" description="Polar residues" evidence="1">
    <location>
        <begin position="75"/>
        <end position="85"/>
    </location>
</feature>
<name>A0A4U6XDN6_9PEZI</name>
<evidence type="ECO:0000256" key="1">
    <source>
        <dbReference type="SAM" id="MobiDB-lite"/>
    </source>
</evidence>